<sequence length="158" mass="17518">MKGGRVNGQEKGIFGDFKSQEKKERKAPEQRLKGFSWGESYFCDCKKLATDEKLWTYPEPQAAADAPPPSARKIKTNLEGFSRGLGRIYLKRLSVCGNDGTTVVCTHRADRPDPGDLQRSRVEGPTSGLGINALLLAPVVFYPPEIGSHLRHFSLFSH</sequence>
<name>A0AAW2I5U9_9NEOP</name>
<feature type="compositionally biased region" description="Basic and acidic residues" evidence="1">
    <location>
        <begin position="18"/>
        <end position="31"/>
    </location>
</feature>
<evidence type="ECO:0000313" key="2">
    <source>
        <dbReference type="EMBL" id="KAL0277564.1"/>
    </source>
</evidence>
<organism evidence="2">
    <name type="scientific">Menopon gallinae</name>
    <name type="common">poultry shaft louse</name>
    <dbReference type="NCBI Taxonomy" id="328185"/>
    <lineage>
        <taxon>Eukaryota</taxon>
        <taxon>Metazoa</taxon>
        <taxon>Ecdysozoa</taxon>
        <taxon>Arthropoda</taxon>
        <taxon>Hexapoda</taxon>
        <taxon>Insecta</taxon>
        <taxon>Pterygota</taxon>
        <taxon>Neoptera</taxon>
        <taxon>Paraneoptera</taxon>
        <taxon>Psocodea</taxon>
        <taxon>Troctomorpha</taxon>
        <taxon>Phthiraptera</taxon>
        <taxon>Amblycera</taxon>
        <taxon>Menoponidae</taxon>
        <taxon>Menopon</taxon>
    </lineage>
</organism>
<protein>
    <submittedName>
        <fullName evidence="2">Uncharacterized protein</fullName>
    </submittedName>
</protein>
<dbReference type="AlphaFoldDB" id="A0AAW2I5U9"/>
<gene>
    <name evidence="2" type="ORF">PYX00_004803</name>
</gene>
<reference evidence="2" key="1">
    <citation type="journal article" date="2024" name="Gigascience">
        <title>Chromosome-level genome of the poultry shaft louse Menopon gallinae provides insight into the host-switching and adaptive evolution of parasitic lice.</title>
        <authorList>
            <person name="Xu Y."/>
            <person name="Ma L."/>
            <person name="Liu S."/>
            <person name="Liang Y."/>
            <person name="Liu Q."/>
            <person name="He Z."/>
            <person name="Tian L."/>
            <person name="Duan Y."/>
            <person name="Cai W."/>
            <person name="Li H."/>
            <person name="Song F."/>
        </authorList>
    </citation>
    <scope>NUCLEOTIDE SEQUENCE</scope>
    <source>
        <strain evidence="2">Cailab_2023a</strain>
    </source>
</reference>
<accession>A0AAW2I5U9</accession>
<proteinExistence type="predicted"/>
<comment type="caution">
    <text evidence="2">The sequence shown here is derived from an EMBL/GenBank/DDBJ whole genome shotgun (WGS) entry which is preliminary data.</text>
</comment>
<feature type="region of interest" description="Disordered" evidence="1">
    <location>
        <begin position="1"/>
        <end position="31"/>
    </location>
</feature>
<dbReference type="EMBL" id="JARGDH010000002">
    <property type="protein sequence ID" value="KAL0277564.1"/>
    <property type="molecule type" value="Genomic_DNA"/>
</dbReference>
<evidence type="ECO:0000256" key="1">
    <source>
        <dbReference type="SAM" id="MobiDB-lite"/>
    </source>
</evidence>